<accession>A3U690</accession>
<dbReference type="eggNOG" id="COG0560">
    <property type="taxonomic scope" value="Bacteria"/>
</dbReference>
<evidence type="ECO:0008006" key="3">
    <source>
        <dbReference type="Google" id="ProtNLM"/>
    </source>
</evidence>
<dbReference type="KEGG" id="cat:CA2559_03340"/>
<protein>
    <recommendedName>
        <fullName evidence="3">Phosphoserine phosphatase</fullName>
    </recommendedName>
</protein>
<evidence type="ECO:0000313" key="1">
    <source>
        <dbReference type="EMBL" id="EAP87757.1"/>
    </source>
</evidence>
<dbReference type="InterPro" id="IPR036412">
    <property type="entry name" value="HAD-like_sf"/>
</dbReference>
<dbReference type="Gene3D" id="1.20.1440.100">
    <property type="entry name" value="SG protein - dephosphorylation function"/>
    <property type="match status" value="1"/>
</dbReference>
<dbReference type="STRING" id="216432.CA2559_03340"/>
<dbReference type="OrthoDB" id="9794212at2"/>
<organism evidence="1 2">
    <name type="scientific">Croceibacter atlanticus (strain ATCC BAA-628 / JCM 21780 / CIP 108009 / IAM 15332 / KCTC 12090 / HTCC2559)</name>
    <dbReference type="NCBI Taxonomy" id="216432"/>
    <lineage>
        <taxon>Bacteria</taxon>
        <taxon>Pseudomonadati</taxon>
        <taxon>Bacteroidota</taxon>
        <taxon>Flavobacteriia</taxon>
        <taxon>Flavobacteriales</taxon>
        <taxon>Flavobacteriaceae</taxon>
        <taxon>Croceibacter</taxon>
    </lineage>
</organism>
<dbReference type="EMBL" id="CP002046">
    <property type="protein sequence ID" value="EAP87757.1"/>
    <property type="molecule type" value="Genomic_DNA"/>
</dbReference>
<dbReference type="SUPFAM" id="SSF56784">
    <property type="entry name" value="HAD-like"/>
    <property type="match status" value="1"/>
</dbReference>
<evidence type="ECO:0000313" key="2">
    <source>
        <dbReference type="Proteomes" id="UP000002297"/>
    </source>
</evidence>
<dbReference type="HOGENOM" id="CLU_052657_2_1_10"/>
<keyword evidence="2" id="KW-1185">Reference proteome</keyword>
<dbReference type="AlphaFoldDB" id="A3U690"/>
<gene>
    <name evidence="1" type="ordered locus">CA2559_03340</name>
</gene>
<proteinExistence type="predicted"/>
<dbReference type="Pfam" id="PF12710">
    <property type="entry name" value="HAD"/>
    <property type="match status" value="1"/>
</dbReference>
<sequence>MKTLYLYDFDGTITTRDSLFDVLKLSTSTFIYYLKILQFAPKLILTKLGILKKGQTKESLVSLFLKGYSKKELEELAKRYLKLANKESLFRKKALKQLETDLKGGDVYIVSASLEFWLKPIAAALDVQLICTEVAYNDSVFTGKFSTPNCNYAEKARRVKAEIDLSNYDSIVYYGDSKGDLNMKPIVTKFHLNYFK</sequence>
<dbReference type="NCBIfam" id="TIGR01488">
    <property type="entry name" value="HAD-SF-IB"/>
    <property type="match status" value="1"/>
</dbReference>
<dbReference type="GeneID" id="89452459"/>
<dbReference type="RefSeq" id="WP_013186433.1">
    <property type="nucleotide sequence ID" value="NC_014230.1"/>
</dbReference>
<dbReference type="InterPro" id="IPR023214">
    <property type="entry name" value="HAD_sf"/>
</dbReference>
<name>A3U690_CROAH</name>
<reference evidence="1 2" key="1">
    <citation type="journal article" date="2010" name="J. Bacteriol.">
        <title>The complete genome sequence of Croceibacter atlanticus HTCC2559T.</title>
        <authorList>
            <person name="Oh H.M."/>
            <person name="Kang I."/>
            <person name="Ferriera S."/>
            <person name="Giovannoni S.J."/>
            <person name="Cho J.C."/>
        </authorList>
    </citation>
    <scope>NUCLEOTIDE SEQUENCE [LARGE SCALE GENOMIC DNA]</scope>
    <source>
        <strain evidence="2">ATCC BAA-628 / HTCC2559 / KCTC 12090</strain>
    </source>
</reference>
<dbReference type="Gene3D" id="3.40.50.1000">
    <property type="entry name" value="HAD superfamily/HAD-like"/>
    <property type="match status" value="1"/>
</dbReference>
<dbReference type="Proteomes" id="UP000002297">
    <property type="component" value="Chromosome"/>
</dbReference>